<accession>A0A4V6RHE2</accession>
<organism evidence="1 2">
    <name type="scientific">Ascodesmis nigricans</name>
    <dbReference type="NCBI Taxonomy" id="341454"/>
    <lineage>
        <taxon>Eukaryota</taxon>
        <taxon>Fungi</taxon>
        <taxon>Dikarya</taxon>
        <taxon>Ascomycota</taxon>
        <taxon>Pezizomycotina</taxon>
        <taxon>Pezizomycetes</taxon>
        <taxon>Pezizales</taxon>
        <taxon>Ascodesmidaceae</taxon>
        <taxon>Ascodesmis</taxon>
    </lineage>
</organism>
<dbReference type="Proteomes" id="UP000298138">
    <property type="component" value="Unassembled WGS sequence"/>
</dbReference>
<name>A0A4V6RHE2_9PEZI</name>
<evidence type="ECO:0000313" key="2">
    <source>
        <dbReference type="Proteomes" id="UP000298138"/>
    </source>
</evidence>
<gene>
    <name evidence="1" type="ORF">EX30DRAFT_57261</name>
</gene>
<sequence length="88" mass="10409">MGLQFPRRRWCRLRRSMTIITPVPLSSWFGMSDYRVWHVALSPRCRNSLPVPYSAASWHHIIRSTRKLKQKGDAPYKELWRVLAQCGL</sequence>
<proteinExistence type="predicted"/>
<dbReference type="AlphaFoldDB" id="A0A4V6RHE2"/>
<dbReference type="EMBL" id="ML220125">
    <property type="protein sequence ID" value="TGZ80335.1"/>
    <property type="molecule type" value="Genomic_DNA"/>
</dbReference>
<protein>
    <submittedName>
        <fullName evidence="1">Uncharacterized protein</fullName>
    </submittedName>
</protein>
<evidence type="ECO:0000313" key="1">
    <source>
        <dbReference type="EMBL" id="TGZ80335.1"/>
    </source>
</evidence>
<reference evidence="1 2" key="1">
    <citation type="submission" date="2019-04" db="EMBL/GenBank/DDBJ databases">
        <title>Comparative genomics and transcriptomics to analyze fruiting body development in filamentous ascomycetes.</title>
        <authorList>
            <consortium name="DOE Joint Genome Institute"/>
            <person name="Lutkenhaus R."/>
            <person name="Traeger S."/>
            <person name="Breuer J."/>
            <person name="Kuo A."/>
            <person name="Lipzen A."/>
            <person name="Pangilinan J."/>
            <person name="Dilworth D."/>
            <person name="Sandor L."/>
            <person name="Poggeler S."/>
            <person name="Barry K."/>
            <person name="Grigoriev I.V."/>
            <person name="Nowrousian M."/>
        </authorList>
    </citation>
    <scope>NUCLEOTIDE SEQUENCE [LARGE SCALE GENOMIC DNA]</scope>
    <source>
        <strain evidence="1 2">CBS 389.68</strain>
    </source>
</reference>
<keyword evidence="2" id="KW-1185">Reference proteome</keyword>
<dbReference type="InParanoid" id="A0A4V6RHE2"/>